<accession>A0A940WR01</accession>
<feature type="transmembrane region" description="Helical" evidence="1">
    <location>
        <begin position="145"/>
        <end position="168"/>
    </location>
</feature>
<gene>
    <name evidence="2" type="ORF">JOL79_31670</name>
</gene>
<dbReference type="EMBL" id="JAFCNB010000031">
    <property type="protein sequence ID" value="MBP2708347.1"/>
    <property type="molecule type" value="Genomic_DNA"/>
</dbReference>
<keyword evidence="1" id="KW-0812">Transmembrane</keyword>
<feature type="transmembrane region" description="Helical" evidence="1">
    <location>
        <begin position="58"/>
        <end position="78"/>
    </location>
</feature>
<sequence length="247" mass="26340">MRNLVKAEWLKIWNGRVWWILSGFALLMCAMACAGFLAEAKKQLPRGQTTPEVVTTTLVNVWFMVELVAALVAMIAVTREFGNGAINRSVLLSGGRRRLQVAKLIAATAAGAVFAAATGVLAAASPWVFLIGTGYRPAWTAETTWTLLGVMAVVVAGAVWGSALGLLIRNQVAAVVTMLLSTWLVSESLFRLVPAVGKFTVDEAMAAVYHDVKPELLSPPVALAVLAGWLALAAFAGGRQFLHRDLP</sequence>
<feature type="transmembrane region" description="Helical" evidence="1">
    <location>
        <begin position="216"/>
        <end position="237"/>
    </location>
</feature>
<keyword evidence="1" id="KW-0472">Membrane</keyword>
<keyword evidence="3" id="KW-1185">Reference proteome</keyword>
<evidence type="ECO:0000313" key="3">
    <source>
        <dbReference type="Proteomes" id="UP000674234"/>
    </source>
</evidence>
<name>A0A940WR01_9ACTN</name>
<dbReference type="RefSeq" id="WP_210159612.1">
    <property type="nucleotide sequence ID" value="NZ_JAFCNB010000031.1"/>
</dbReference>
<evidence type="ECO:0000313" key="2">
    <source>
        <dbReference type="EMBL" id="MBP2708347.1"/>
    </source>
</evidence>
<dbReference type="Pfam" id="PF12730">
    <property type="entry name" value="ABC2_membrane_4"/>
    <property type="match status" value="1"/>
</dbReference>
<feature type="transmembrane region" description="Helical" evidence="1">
    <location>
        <begin position="175"/>
        <end position="196"/>
    </location>
</feature>
<comment type="caution">
    <text evidence="2">The sequence shown here is derived from an EMBL/GenBank/DDBJ whole genome shotgun (WGS) entry which is preliminary data.</text>
</comment>
<protein>
    <submittedName>
        <fullName evidence="2">ABC transporter permease</fullName>
    </submittedName>
</protein>
<evidence type="ECO:0000256" key="1">
    <source>
        <dbReference type="SAM" id="Phobius"/>
    </source>
</evidence>
<organism evidence="2 3">
    <name type="scientific">Microbispora oryzae</name>
    <dbReference type="NCBI Taxonomy" id="2806554"/>
    <lineage>
        <taxon>Bacteria</taxon>
        <taxon>Bacillati</taxon>
        <taxon>Actinomycetota</taxon>
        <taxon>Actinomycetes</taxon>
        <taxon>Streptosporangiales</taxon>
        <taxon>Streptosporangiaceae</taxon>
        <taxon>Microbispora</taxon>
    </lineage>
</organism>
<reference evidence="2" key="1">
    <citation type="submission" date="2021-02" db="EMBL/GenBank/DDBJ databases">
        <title>Draft genome sequence of Microbispora sp. RL4-1S isolated from rice leaves in Thailand.</title>
        <authorList>
            <person name="Muangham S."/>
            <person name="Duangmal K."/>
        </authorList>
    </citation>
    <scope>NUCLEOTIDE SEQUENCE</scope>
    <source>
        <strain evidence="2">RL4-1S</strain>
    </source>
</reference>
<feature type="transmembrane region" description="Helical" evidence="1">
    <location>
        <begin position="104"/>
        <end position="125"/>
    </location>
</feature>
<dbReference type="AlphaFoldDB" id="A0A940WR01"/>
<proteinExistence type="predicted"/>
<keyword evidence="1" id="KW-1133">Transmembrane helix</keyword>
<dbReference type="Proteomes" id="UP000674234">
    <property type="component" value="Unassembled WGS sequence"/>
</dbReference>
<feature type="transmembrane region" description="Helical" evidence="1">
    <location>
        <begin position="16"/>
        <end position="38"/>
    </location>
</feature>